<name>A0A9P8VZH2_9HYPO</name>
<organism evidence="1 2">
    <name type="scientific">Thelonectria olida</name>
    <dbReference type="NCBI Taxonomy" id="1576542"/>
    <lineage>
        <taxon>Eukaryota</taxon>
        <taxon>Fungi</taxon>
        <taxon>Dikarya</taxon>
        <taxon>Ascomycota</taxon>
        <taxon>Pezizomycotina</taxon>
        <taxon>Sordariomycetes</taxon>
        <taxon>Hypocreomycetidae</taxon>
        <taxon>Hypocreales</taxon>
        <taxon>Nectriaceae</taxon>
        <taxon>Thelonectria</taxon>
    </lineage>
</organism>
<evidence type="ECO:0000313" key="2">
    <source>
        <dbReference type="Proteomes" id="UP000777438"/>
    </source>
</evidence>
<dbReference type="EMBL" id="JAGPYM010000019">
    <property type="protein sequence ID" value="KAH6884879.1"/>
    <property type="molecule type" value="Genomic_DNA"/>
</dbReference>
<dbReference type="OrthoDB" id="626167at2759"/>
<dbReference type="AlphaFoldDB" id="A0A9P8VZH2"/>
<gene>
    <name evidence="1" type="ORF">B0T10DRAFT_462573</name>
</gene>
<sequence length="130" mass="14272">MTDQEAYDASWDIPSAQTIPYGRGLIYLANVDAQIRTAFNGTENLDSLALDLLSICRTSSSECTEDELLMLLEKYVGPEAVEEYNEVSAGGESVIQPVVGSLGPCFDVVKTNDTTPVYQWVPKEGKNQFK</sequence>
<keyword evidence="2" id="KW-1185">Reference proteome</keyword>
<accession>A0A9P8VZH2</accession>
<dbReference type="Proteomes" id="UP000777438">
    <property type="component" value="Unassembled WGS sequence"/>
</dbReference>
<evidence type="ECO:0000313" key="1">
    <source>
        <dbReference type="EMBL" id="KAH6884879.1"/>
    </source>
</evidence>
<protein>
    <submittedName>
        <fullName evidence="1">Uncharacterized protein</fullName>
    </submittedName>
</protein>
<comment type="caution">
    <text evidence="1">The sequence shown here is derived from an EMBL/GenBank/DDBJ whole genome shotgun (WGS) entry which is preliminary data.</text>
</comment>
<reference evidence="1 2" key="1">
    <citation type="journal article" date="2021" name="Nat. Commun.">
        <title>Genetic determinants of endophytism in the Arabidopsis root mycobiome.</title>
        <authorList>
            <person name="Mesny F."/>
            <person name="Miyauchi S."/>
            <person name="Thiergart T."/>
            <person name="Pickel B."/>
            <person name="Atanasova L."/>
            <person name="Karlsson M."/>
            <person name="Huettel B."/>
            <person name="Barry K.W."/>
            <person name="Haridas S."/>
            <person name="Chen C."/>
            <person name="Bauer D."/>
            <person name="Andreopoulos W."/>
            <person name="Pangilinan J."/>
            <person name="LaButti K."/>
            <person name="Riley R."/>
            <person name="Lipzen A."/>
            <person name="Clum A."/>
            <person name="Drula E."/>
            <person name="Henrissat B."/>
            <person name="Kohler A."/>
            <person name="Grigoriev I.V."/>
            <person name="Martin F.M."/>
            <person name="Hacquard S."/>
        </authorList>
    </citation>
    <scope>NUCLEOTIDE SEQUENCE [LARGE SCALE GENOMIC DNA]</scope>
    <source>
        <strain evidence="1 2">MPI-CAGE-CH-0241</strain>
    </source>
</reference>
<proteinExistence type="predicted"/>